<evidence type="ECO:0000313" key="1">
    <source>
        <dbReference type="EMBL" id="MDC8784896.1"/>
    </source>
</evidence>
<evidence type="ECO:0000313" key="2">
    <source>
        <dbReference type="Proteomes" id="UP001219862"/>
    </source>
</evidence>
<reference evidence="1 2" key="1">
    <citation type="submission" date="2022-10" db="EMBL/GenBank/DDBJ databases">
        <title>paucibacter sp. hw8 Genome sequencing.</title>
        <authorList>
            <person name="Park S."/>
        </authorList>
    </citation>
    <scope>NUCLEOTIDE SEQUENCE [LARGE SCALE GENOMIC DNA]</scope>
    <source>
        <strain evidence="2">hw8</strain>
    </source>
</reference>
<protein>
    <submittedName>
        <fullName evidence="1">Outer membrane protein assembly factor BamE</fullName>
    </submittedName>
</protein>
<proteinExistence type="predicted"/>
<comment type="caution">
    <text evidence="1">The sequence shown here is derived from an EMBL/GenBank/DDBJ whole genome shotgun (WGS) entry which is preliminary data.</text>
</comment>
<keyword evidence="2" id="KW-1185">Reference proteome</keyword>
<name>A0ABT5KSQ0_9BURK</name>
<accession>A0ABT5KSQ0</accession>
<sequence>MKRPCLNLTQALTLAGLLALGGLSGCAGLPGDFSALQPGLSSRAEVLARHGAPTRTWDEAEGAQTLEYAQQPFGVRCWMVTVGPDDKLLRLRDGLSPAERARIVPGLRPEQVSRILGTERSRVFFPLSGEDVWDWNIEPDQTGYPMRLNVHFKNGVVLRSSQSMVFPSKLAPFLD</sequence>
<dbReference type="EMBL" id="JAQQXS010000005">
    <property type="protein sequence ID" value="MDC8784896.1"/>
    <property type="molecule type" value="Genomic_DNA"/>
</dbReference>
<dbReference type="RefSeq" id="WP_273596019.1">
    <property type="nucleotide sequence ID" value="NZ_JAQQXS010000005.1"/>
</dbReference>
<gene>
    <name evidence="1" type="ORF">PRZ01_06805</name>
</gene>
<organism evidence="1 2">
    <name type="scientific">Roseateles koreensis</name>
    <dbReference type="NCBI Taxonomy" id="2987526"/>
    <lineage>
        <taxon>Bacteria</taxon>
        <taxon>Pseudomonadati</taxon>
        <taxon>Pseudomonadota</taxon>
        <taxon>Betaproteobacteria</taxon>
        <taxon>Burkholderiales</taxon>
        <taxon>Sphaerotilaceae</taxon>
        <taxon>Roseateles</taxon>
    </lineage>
</organism>
<dbReference type="PROSITE" id="PS51257">
    <property type="entry name" value="PROKAR_LIPOPROTEIN"/>
    <property type="match status" value="1"/>
</dbReference>
<dbReference type="Proteomes" id="UP001219862">
    <property type="component" value="Unassembled WGS sequence"/>
</dbReference>